<dbReference type="Pfam" id="PF11901">
    <property type="entry name" value="DM9"/>
    <property type="match status" value="1"/>
</dbReference>
<sequence>MDLLYFIGQAGGKKKRKNEEKKKCEEIPVPVPRASCSNRYGTTAKKAASYVIWIVCSNGFVPDNAFTIDDDDSLGYPAYIGIVTLKRDVLPGMLLPEVGVVGVTPSGSLFTAKKEYKALTGKGFFWRAIDTTKRDVPTFAVQAGKTRSKKKLYVGRTEIEDVKYVGMVHKKELIVRYKEQVLRLTTFDILCCFS</sequence>
<dbReference type="PANTHER" id="PTHR31649:SF1">
    <property type="entry name" value="FARNESOIC ACID O-METHYL TRANSFERASE DOMAIN-CONTAINING PROTEIN"/>
    <property type="match status" value="1"/>
</dbReference>
<dbReference type="SMART" id="SM00696">
    <property type="entry name" value="DM9"/>
    <property type="match status" value="1"/>
</dbReference>
<organism evidence="1 2">
    <name type="scientific">Cloeon dipterum</name>
    <dbReference type="NCBI Taxonomy" id="197152"/>
    <lineage>
        <taxon>Eukaryota</taxon>
        <taxon>Metazoa</taxon>
        <taxon>Ecdysozoa</taxon>
        <taxon>Arthropoda</taxon>
        <taxon>Hexapoda</taxon>
        <taxon>Insecta</taxon>
        <taxon>Pterygota</taxon>
        <taxon>Palaeoptera</taxon>
        <taxon>Ephemeroptera</taxon>
        <taxon>Pisciforma</taxon>
        <taxon>Baetidae</taxon>
        <taxon>Cloeon</taxon>
    </lineage>
</organism>
<reference evidence="1 2" key="1">
    <citation type="submission" date="2020-04" db="EMBL/GenBank/DDBJ databases">
        <authorList>
            <person name="Alioto T."/>
            <person name="Alioto T."/>
            <person name="Gomez Garrido J."/>
        </authorList>
    </citation>
    <scope>NUCLEOTIDE SEQUENCE [LARGE SCALE GENOMIC DNA]</scope>
</reference>
<name>A0A8S1DVT8_9INSE</name>
<protein>
    <submittedName>
        <fullName evidence="1">Uncharacterized protein</fullName>
    </submittedName>
</protein>
<gene>
    <name evidence="1" type="ORF">CLODIP_2_CD05870</name>
</gene>
<dbReference type="AlphaFoldDB" id="A0A8S1DVT8"/>
<dbReference type="EMBL" id="CADEPI010000337">
    <property type="protein sequence ID" value="CAB3384124.1"/>
    <property type="molecule type" value="Genomic_DNA"/>
</dbReference>
<proteinExistence type="predicted"/>
<dbReference type="Proteomes" id="UP000494165">
    <property type="component" value="Unassembled WGS sequence"/>
</dbReference>
<evidence type="ECO:0000313" key="1">
    <source>
        <dbReference type="EMBL" id="CAB3384124.1"/>
    </source>
</evidence>
<dbReference type="PANTHER" id="PTHR31649">
    <property type="entry name" value="AGAP009604-PA"/>
    <property type="match status" value="1"/>
</dbReference>
<accession>A0A8S1DVT8</accession>
<dbReference type="InterPro" id="IPR006616">
    <property type="entry name" value="DM9_repeat"/>
</dbReference>
<comment type="caution">
    <text evidence="1">The sequence shown here is derived from an EMBL/GenBank/DDBJ whole genome shotgun (WGS) entry which is preliminary data.</text>
</comment>
<keyword evidence="2" id="KW-1185">Reference proteome</keyword>
<evidence type="ECO:0000313" key="2">
    <source>
        <dbReference type="Proteomes" id="UP000494165"/>
    </source>
</evidence>